<evidence type="ECO:0000313" key="1">
    <source>
        <dbReference type="EMBL" id="KAH7537277.1"/>
    </source>
</evidence>
<reference evidence="1" key="1">
    <citation type="journal article" date="2021" name="Front. Plant Sci.">
        <title>Chromosome-Scale Genome Assembly for Chinese Sour Jujube and Insights Into Its Genome Evolution and Domestication Signature.</title>
        <authorList>
            <person name="Shen L.-Y."/>
            <person name="Luo H."/>
            <person name="Wang X.-L."/>
            <person name="Wang X.-M."/>
            <person name="Qiu X.-J."/>
            <person name="Liu H."/>
            <person name="Zhou S.-S."/>
            <person name="Jia K.-H."/>
            <person name="Nie S."/>
            <person name="Bao Y.-T."/>
            <person name="Zhang R.-G."/>
            <person name="Yun Q.-Z."/>
            <person name="Chai Y.-H."/>
            <person name="Lu J.-Y."/>
            <person name="Li Y."/>
            <person name="Zhao S.-W."/>
            <person name="Mao J.-F."/>
            <person name="Jia S.-G."/>
            <person name="Mao Y.-M."/>
        </authorList>
    </citation>
    <scope>NUCLEOTIDE SEQUENCE</scope>
    <source>
        <strain evidence="1">AT0</strain>
        <tissue evidence="1">Leaf</tissue>
    </source>
</reference>
<dbReference type="Proteomes" id="UP000813462">
    <property type="component" value="Unassembled WGS sequence"/>
</dbReference>
<dbReference type="InterPro" id="IPR007750">
    <property type="entry name" value="DUF674"/>
</dbReference>
<organism evidence="1 2">
    <name type="scientific">Ziziphus jujuba var. spinosa</name>
    <dbReference type="NCBI Taxonomy" id="714518"/>
    <lineage>
        <taxon>Eukaryota</taxon>
        <taxon>Viridiplantae</taxon>
        <taxon>Streptophyta</taxon>
        <taxon>Embryophyta</taxon>
        <taxon>Tracheophyta</taxon>
        <taxon>Spermatophyta</taxon>
        <taxon>Magnoliopsida</taxon>
        <taxon>eudicotyledons</taxon>
        <taxon>Gunneridae</taxon>
        <taxon>Pentapetalae</taxon>
        <taxon>rosids</taxon>
        <taxon>fabids</taxon>
        <taxon>Rosales</taxon>
        <taxon>Rhamnaceae</taxon>
        <taxon>Paliureae</taxon>
        <taxon>Ziziphus</taxon>
    </lineage>
</organism>
<gene>
    <name evidence="1" type="ORF">FEM48_Zijuj03G0075700</name>
</gene>
<dbReference type="PANTHER" id="PTHR33103">
    <property type="entry name" value="OS01G0153900 PROTEIN"/>
    <property type="match status" value="1"/>
</dbReference>
<dbReference type="PANTHER" id="PTHR33103:SF19">
    <property type="entry name" value="OS09G0544700 PROTEIN"/>
    <property type="match status" value="1"/>
</dbReference>
<sequence length="107" mass="12272">MQVKLVIDKKRQVVLFAEADKQFVDFLMSLALSLPNDTITRLLSANNKLYRSIQNLRHIYTHPGIVYTIMDDLEVKTTFNSFTLLYHLNTDVNAVKKETVSVGIDEV</sequence>
<comment type="caution">
    <text evidence="1">The sequence shown here is derived from an EMBL/GenBank/DDBJ whole genome shotgun (WGS) entry which is preliminary data.</text>
</comment>
<protein>
    <submittedName>
        <fullName evidence="1">Uncharacterized protein</fullName>
    </submittedName>
</protein>
<proteinExistence type="predicted"/>
<accession>A0A978VP02</accession>
<dbReference type="AlphaFoldDB" id="A0A978VP02"/>
<name>A0A978VP02_ZIZJJ</name>
<evidence type="ECO:0000313" key="2">
    <source>
        <dbReference type="Proteomes" id="UP000813462"/>
    </source>
</evidence>
<dbReference type="EMBL" id="JAEACU010000003">
    <property type="protein sequence ID" value="KAH7537277.1"/>
    <property type="molecule type" value="Genomic_DNA"/>
</dbReference>
<dbReference type="Pfam" id="PF05056">
    <property type="entry name" value="DUF674"/>
    <property type="match status" value="1"/>
</dbReference>